<organism evidence="1 2">
    <name type="scientific">Chondromyces apiculatus DSM 436</name>
    <dbReference type="NCBI Taxonomy" id="1192034"/>
    <lineage>
        <taxon>Bacteria</taxon>
        <taxon>Pseudomonadati</taxon>
        <taxon>Myxococcota</taxon>
        <taxon>Polyangia</taxon>
        <taxon>Polyangiales</taxon>
        <taxon>Polyangiaceae</taxon>
        <taxon>Chondromyces</taxon>
    </lineage>
</organism>
<accession>A0A017TAE5</accession>
<evidence type="ECO:0000313" key="2">
    <source>
        <dbReference type="Proteomes" id="UP000019678"/>
    </source>
</evidence>
<gene>
    <name evidence="1" type="ORF">CAP_2082</name>
</gene>
<comment type="caution">
    <text evidence="1">The sequence shown here is derived from an EMBL/GenBank/DDBJ whole genome shotgun (WGS) entry which is preliminary data.</text>
</comment>
<dbReference type="AlphaFoldDB" id="A0A017TAE5"/>
<dbReference type="EMBL" id="ASRX01000017">
    <property type="protein sequence ID" value="EYF06204.1"/>
    <property type="molecule type" value="Genomic_DNA"/>
</dbReference>
<name>A0A017TAE5_9BACT</name>
<evidence type="ECO:0000313" key="1">
    <source>
        <dbReference type="EMBL" id="EYF06204.1"/>
    </source>
</evidence>
<dbReference type="Proteomes" id="UP000019678">
    <property type="component" value="Unassembled WGS sequence"/>
</dbReference>
<keyword evidence="2" id="KW-1185">Reference proteome</keyword>
<reference evidence="1 2" key="1">
    <citation type="submission" date="2013-05" db="EMBL/GenBank/DDBJ databases">
        <title>Genome assembly of Chondromyces apiculatus DSM 436.</title>
        <authorList>
            <person name="Sharma G."/>
            <person name="Khatri I."/>
            <person name="Kaur C."/>
            <person name="Mayilraj S."/>
            <person name="Subramanian S."/>
        </authorList>
    </citation>
    <scope>NUCLEOTIDE SEQUENCE [LARGE SCALE GENOMIC DNA]</scope>
    <source>
        <strain evidence="1 2">DSM 436</strain>
    </source>
</reference>
<dbReference type="STRING" id="1192034.CAP_2082"/>
<proteinExistence type="predicted"/>
<sequence>MDERRLLWIAFLVHACPCSGRRRWALDPTASTARTQERASIFASRSP</sequence>
<protein>
    <submittedName>
        <fullName evidence="1">Uncharacterized protein</fullName>
    </submittedName>
</protein>